<keyword evidence="9" id="KW-0131">Cell cycle</keyword>
<evidence type="ECO:0000256" key="14">
    <source>
        <dbReference type="SAM" id="Phobius"/>
    </source>
</evidence>
<comment type="subcellular location">
    <subcellularLocation>
        <location evidence="1">Cell inner membrane</location>
        <topology evidence="1">Single-pass membrane protein</topology>
    </subcellularLocation>
</comment>
<proteinExistence type="inferred from homology"/>
<reference evidence="15 16" key="1">
    <citation type="submission" date="2016-04" db="EMBL/GenBank/DDBJ databases">
        <title>Complete Genome Sequence of Halotalea alkalilenta IHB B 13600.</title>
        <authorList>
            <person name="Swarnkar M.K."/>
            <person name="Sharma A."/>
            <person name="Kaushal K."/>
            <person name="Soni R."/>
            <person name="Rana S."/>
            <person name="Singh A.K."/>
            <person name="Gulati A."/>
        </authorList>
    </citation>
    <scope>NUCLEOTIDE SEQUENCE [LARGE SCALE GENOMIC DNA]</scope>
    <source>
        <strain evidence="15 16">IHB B 13600</strain>
    </source>
</reference>
<gene>
    <name evidence="15" type="ORF">A5892_08655</name>
</gene>
<evidence type="ECO:0000256" key="8">
    <source>
        <dbReference type="ARBA" id="ARBA00023136"/>
    </source>
</evidence>
<evidence type="ECO:0000256" key="6">
    <source>
        <dbReference type="ARBA" id="ARBA00022960"/>
    </source>
</evidence>
<keyword evidence="3" id="KW-0997">Cell inner membrane</keyword>
<evidence type="ECO:0000256" key="1">
    <source>
        <dbReference type="ARBA" id="ARBA00004377"/>
    </source>
</evidence>
<dbReference type="RefSeq" id="WP_064122472.1">
    <property type="nucleotide sequence ID" value="NZ_CP015243.1"/>
</dbReference>
<evidence type="ECO:0000313" key="16">
    <source>
        <dbReference type="Proteomes" id="UP000077875"/>
    </source>
</evidence>
<evidence type="ECO:0000256" key="5">
    <source>
        <dbReference type="ARBA" id="ARBA00022692"/>
    </source>
</evidence>
<evidence type="ECO:0000256" key="2">
    <source>
        <dbReference type="ARBA" id="ARBA00022475"/>
    </source>
</evidence>
<accession>A0A172YEA1</accession>
<keyword evidence="16" id="KW-1185">Reference proteome</keyword>
<feature type="transmembrane region" description="Helical" evidence="14">
    <location>
        <begin position="6"/>
        <end position="28"/>
    </location>
</feature>
<dbReference type="Pfam" id="PF06295">
    <property type="entry name" value="ZapG-like"/>
    <property type="match status" value="1"/>
</dbReference>
<dbReference type="KEGG" id="haa:A5892_08655"/>
<keyword evidence="7 14" id="KW-1133">Transmembrane helix</keyword>
<sequence>MSDNIWVLGTVCLLVGVIIGAIGYRFFAGGASGRSAERRLAERDAEIRQLRTSLNAHFARMSELADGLQRQTRELTSELAGEAERLADDGGVKRRLGLLSGRRSLEEVEEEEAASLAVPRDYADAKGTLAEDYGIKRTDEEAEGINPPPRY</sequence>
<dbReference type="PANTHER" id="PTHR39579">
    <property type="entry name" value="INNER MEMBRANE PROTEIN YHCB"/>
    <property type="match status" value="1"/>
</dbReference>
<feature type="region of interest" description="Disordered" evidence="13">
    <location>
        <begin position="131"/>
        <end position="151"/>
    </location>
</feature>
<dbReference type="GO" id="GO:0005886">
    <property type="term" value="C:plasma membrane"/>
    <property type="evidence" value="ECO:0007669"/>
    <property type="project" value="UniProtKB-SubCell"/>
</dbReference>
<keyword evidence="2" id="KW-1003">Cell membrane</keyword>
<evidence type="ECO:0000256" key="10">
    <source>
        <dbReference type="ARBA" id="ARBA00035657"/>
    </source>
</evidence>
<evidence type="ECO:0000256" key="9">
    <source>
        <dbReference type="ARBA" id="ARBA00023306"/>
    </source>
</evidence>
<evidence type="ECO:0000256" key="4">
    <source>
        <dbReference type="ARBA" id="ARBA00022618"/>
    </source>
</evidence>
<evidence type="ECO:0000256" key="7">
    <source>
        <dbReference type="ARBA" id="ARBA00022989"/>
    </source>
</evidence>
<protein>
    <recommendedName>
        <fullName evidence="11">Z-ring associated protein G</fullName>
    </recommendedName>
    <alternativeName>
        <fullName evidence="12">Cell division protein ZapG</fullName>
    </alternativeName>
</protein>
<evidence type="ECO:0000256" key="13">
    <source>
        <dbReference type="SAM" id="MobiDB-lite"/>
    </source>
</evidence>
<evidence type="ECO:0000256" key="12">
    <source>
        <dbReference type="ARBA" id="ARBA00035727"/>
    </source>
</evidence>
<comment type="similarity">
    <text evidence="10">Belongs to the ZapG family.</text>
</comment>
<keyword evidence="8 14" id="KW-0472">Membrane</keyword>
<evidence type="ECO:0000313" key="15">
    <source>
        <dbReference type="EMBL" id="ANF57527.1"/>
    </source>
</evidence>
<dbReference type="AlphaFoldDB" id="A0A172YEA1"/>
<dbReference type="GO" id="GO:0008360">
    <property type="term" value="P:regulation of cell shape"/>
    <property type="evidence" value="ECO:0007669"/>
    <property type="project" value="UniProtKB-KW"/>
</dbReference>
<keyword evidence="6" id="KW-0133">Cell shape</keyword>
<dbReference type="Proteomes" id="UP000077875">
    <property type="component" value="Chromosome"/>
</dbReference>
<dbReference type="STRING" id="376489.A5892_08655"/>
<keyword evidence="5 14" id="KW-0812">Transmembrane</keyword>
<evidence type="ECO:0000256" key="3">
    <source>
        <dbReference type="ARBA" id="ARBA00022519"/>
    </source>
</evidence>
<organism evidence="15 16">
    <name type="scientific">Halotalea alkalilenta</name>
    <dbReference type="NCBI Taxonomy" id="376489"/>
    <lineage>
        <taxon>Bacteria</taxon>
        <taxon>Pseudomonadati</taxon>
        <taxon>Pseudomonadota</taxon>
        <taxon>Gammaproteobacteria</taxon>
        <taxon>Oceanospirillales</taxon>
        <taxon>Halomonadaceae</taxon>
        <taxon>Halotalea</taxon>
    </lineage>
</organism>
<dbReference type="PANTHER" id="PTHR39579:SF1">
    <property type="entry name" value="INNER MEMBRANE PROTEIN YHCB"/>
    <property type="match status" value="1"/>
</dbReference>
<name>A0A172YEA1_9GAMM</name>
<dbReference type="GO" id="GO:0051301">
    <property type="term" value="P:cell division"/>
    <property type="evidence" value="ECO:0007669"/>
    <property type="project" value="UniProtKB-KW"/>
</dbReference>
<keyword evidence="4" id="KW-0132">Cell division</keyword>
<dbReference type="InterPro" id="IPR009386">
    <property type="entry name" value="ZapG-like"/>
</dbReference>
<dbReference type="EMBL" id="CP015243">
    <property type="protein sequence ID" value="ANF57527.1"/>
    <property type="molecule type" value="Genomic_DNA"/>
</dbReference>
<evidence type="ECO:0000256" key="11">
    <source>
        <dbReference type="ARBA" id="ARBA00035703"/>
    </source>
</evidence>